<proteinExistence type="predicted"/>
<name>S2DNQ9_INDAL</name>
<reference evidence="1 2" key="1">
    <citation type="journal article" date="2013" name="Genome Announc.">
        <title>Draft Genome Sequence of Indibacter alkaliphilus Strain LW1T, Isolated from Lonar Lake, a Haloalkaline Lake in the Buldana District of Maharashtra, India.</title>
        <authorList>
            <person name="Singh A."/>
            <person name="Kumar Jangir P."/>
            <person name="Sharma R."/>
            <person name="Singh A."/>
            <person name="Kumar Pinnaka A."/>
            <person name="Shivaji S."/>
        </authorList>
    </citation>
    <scope>NUCLEOTIDE SEQUENCE [LARGE SCALE GENOMIC DNA]</scope>
    <source>
        <strain evidence="2">CCUG 57479 / KCTC 22604 / LW1</strain>
    </source>
</reference>
<comment type="caution">
    <text evidence="1">The sequence shown here is derived from an EMBL/GenBank/DDBJ whole genome shotgun (WGS) entry which is preliminary data.</text>
</comment>
<protein>
    <submittedName>
        <fullName evidence="1">Uncharacterized protein</fullName>
    </submittedName>
</protein>
<evidence type="ECO:0000313" key="2">
    <source>
        <dbReference type="Proteomes" id="UP000006073"/>
    </source>
</evidence>
<dbReference type="STRING" id="1189612.A33Q_3507"/>
<accession>S2DNQ9</accession>
<dbReference type="EMBL" id="ALWO02000045">
    <property type="protein sequence ID" value="EOZ93561.1"/>
    <property type="molecule type" value="Genomic_DNA"/>
</dbReference>
<evidence type="ECO:0000313" key="1">
    <source>
        <dbReference type="EMBL" id="EOZ93561.1"/>
    </source>
</evidence>
<dbReference type="Proteomes" id="UP000006073">
    <property type="component" value="Unassembled WGS sequence"/>
</dbReference>
<gene>
    <name evidence="1" type="ORF">A33Q_3507</name>
</gene>
<sequence>MPYFNVLNDNTSITENPFILFYLFCYSRDFISPNNWRRVA</sequence>
<keyword evidence="2" id="KW-1185">Reference proteome</keyword>
<dbReference type="AlphaFoldDB" id="S2DNQ9"/>
<organism evidence="1 2">
    <name type="scientific">Indibacter alkaliphilus (strain CCUG 57479 / KCTC 22604 / LW1)</name>
    <dbReference type="NCBI Taxonomy" id="1189612"/>
    <lineage>
        <taxon>Bacteria</taxon>
        <taxon>Pseudomonadati</taxon>
        <taxon>Bacteroidota</taxon>
        <taxon>Cytophagia</taxon>
        <taxon>Cytophagales</taxon>
        <taxon>Cyclobacteriaceae</taxon>
    </lineage>
</organism>